<dbReference type="SMART" id="SM01321">
    <property type="entry name" value="Y1_Tnp"/>
    <property type="match status" value="1"/>
</dbReference>
<sequence>MSSCERHIFLHFVWATRDRLPFVTPEIERRLYRMMEAKVRELGCRVAAINGMPDHVHLHGYGVFSVGQDGVGPVVSYITNQKQHHADNDVWDNWEYIPITTDYLAEGAARSAP</sequence>
<protein>
    <submittedName>
        <fullName evidence="2">Diadenosine tetraphosphate (Ap4A) HIT family hydrolase</fullName>
    </submittedName>
</protein>
<keyword evidence="3" id="KW-1185">Reference proteome</keyword>
<dbReference type="Pfam" id="PF01797">
    <property type="entry name" value="Y1_Tnp"/>
    <property type="match status" value="1"/>
</dbReference>
<dbReference type="GO" id="GO:0006313">
    <property type="term" value="P:DNA transposition"/>
    <property type="evidence" value="ECO:0007669"/>
    <property type="project" value="InterPro"/>
</dbReference>
<gene>
    <name evidence="2" type="ORF">HNQ39_000833</name>
</gene>
<evidence type="ECO:0000313" key="3">
    <source>
        <dbReference type="Proteomes" id="UP000520814"/>
    </source>
</evidence>
<evidence type="ECO:0000259" key="1">
    <source>
        <dbReference type="SMART" id="SM01321"/>
    </source>
</evidence>
<keyword evidence="2" id="KW-0378">Hydrolase</keyword>
<dbReference type="InterPro" id="IPR036515">
    <property type="entry name" value="Transposase_17_sf"/>
</dbReference>
<dbReference type="SUPFAM" id="SSF143422">
    <property type="entry name" value="Transposase IS200-like"/>
    <property type="match status" value="1"/>
</dbReference>
<dbReference type="GO" id="GO:0004803">
    <property type="term" value="F:transposase activity"/>
    <property type="evidence" value="ECO:0007669"/>
    <property type="project" value="InterPro"/>
</dbReference>
<comment type="caution">
    <text evidence="2">The sequence shown here is derived from an EMBL/GenBank/DDBJ whole genome shotgun (WGS) entry which is preliminary data.</text>
</comment>
<accession>A0A7W9SLX7</accession>
<name>A0A7W9SLX7_ARMRO</name>
<dbReference type="GO" id="GO:0003677">
    <property type="term" value="F:DNA binding"/>
    <property type="evidence" value="ECO:0007669"/>
    <property type="project" value="InterPro"/>
</dbReference>
<dbReference type="EMBL" id="JACHGW010000001">
    <property type="protein sequence ID" value="MBB6049071.1"/>
    <property type="molecule type" value="Genomic_DNA"/>
</dbReference>
<evidence type="ECO:0000313" key="2">
    <source>
        <dbReference type="EMBL" id="MBB6049071.1"/>
    </source>
</evidence>
<reference evidence="2 3" key="1">
    <citation type="submission" date="2020-08" db="EMBL/GenBank/DDBJ databases">
        <title>Genomic Encyclopedia of Type Strains, Phase IV (KMG-IV): sequencing the most valuable type-strain genomes for metagenomic binning, comparative biology and taxonomic classification.</title>
        <authorList>
            <person name="Goeker M."/>
        </authorList>
    </citation>
    <scope>NUCLEOTIDE SEQUENCE [LARGE SCALE GENOMIC DNA]</scope>
    <source>
        <strain evidence="2 3">DSM 23562</strain>
    </source>
</reference>
<dbReference type="GO" id="GO:0016787">
    <property type="term" value="F:hydrolase activity"/>
    <property type="evidence" value="ECO:0007669"/>
    <property type="project" value="UniProtKB-KW"/>
</dbReference>
<feature type="domain" description="Transposase IS200-like" evidence="1">
    <location>
        <begin position="5"/>
        <end position="100"/>
    </location>
</feature>
<dbReference type="InterPro" id="IPR002686">
    <property type="entry name" value="Transposase_17"/>
</dbReference>
<dbReference type="Proteomes" id="UP000520814">
    <property type="component" value="Unassembled WGS sequence"/>
</dbReference>
<organism evidence="2 3">
    <name type="scientific">Armatimonas rosea</name>
    <dbReference type="NCBI Taxonomy" id="685828"/>
    <lineage>
        <taxon>Bacteria</taxon>
        <taxon>Bacillati</taxon>
        <taxon>Armatimonadota</taxon>
        <taxon>Armatimonadia</taxon>
        <taxon>Armatimonadales</taxon>
        <taxon>Armatimonadaceae</taxon>
        <taxon>Armatimonas</taxon>
    </lineage>
</organism>
<dbReference type="Gene3D" id="3.30.70.1290">
    <property type="entry name" value="Transposase IS200-like"/>
    <property type="match status" value="1"/>
</dbReference>
<dbReference type="AlphaFoldDB" id="A0A7W9SLX7"/>
<proteinExistence type="predicted"/>
<dbReference type="RefSeq" id="WP_221289802.1">
    <property type="nucleotide sequence ID" value="NZ_JACHGW010000001.1"/>
</dbReference>